<gene>
    <name evidence="1" type="ORF">SAMN04489720_3041</name>
</gene>
<organism evidence="1 2">
    <name type="scientific">Agrococcus jejuensis</name>
    <dbReference type="NCBI Taxonomy" id="399736"/>
    <lineage>
        <taxon>Bacteria</taxon>
        <taxon>Bacillati</taxon>
        <taxon>Actinomycetota</taxon>
        <taxon>Actinomycetes</taxon>
        <taxon>Micrococcales</taxon>
        <taxon>Microbacteriaceae</taxon>
        <taxon>Agrococcus</taxon>
    </lineage>
</organism>
<dbReference type="Proteomes" id="UP000198822">
    <property type="component" value="Chromosome I"/>
</dbReference>
<dbReference type="Gene3D" id="3.10.20.30">
    <property type="match status" value="1"/>
</dbReference>
<protein>
    <submittedName>
        <fullName evidence="1">Molybdopterin converting factor, small subunit</fullName>
    </submittedName>
</protein>
<accession>A0A1G8GRQ2</accession>
<dbReference type="InterPro" id="IPR003749">
    <property type="entry name" value="ThiS/MoaD-like"/>
</dbReference>
<keyword evidence="2" id="KW-1185">Reference proteome</keyword>
<dbReference type="RefSeq" id="WP_092506383.1">
    <property type="nucleotide sequence ID" value="NZ_LT629695.1"/>
</dbReference>
<evidence type="ECO:0000313" key="1">
    <source>
        <dbReference type="EMBL" id="SDH97003.1"/>
    </source>
</evidence>
<dbReference type="InterPro" id="IPR016155">
    <property type="entry name" value="Mopterin_synth/thiamin_S_b"/>
</dbReference>
<dbReference type="SUPFAM" id="SSF54285">
    <property type="entry name" value="MoaD/ThiS"/>
    <property type="match status" value="1"/>
</dbReference>
<proteinExistence type="predicted"/>
<sequence>MARVRYFAAAEELAGTASEQRHEPTLGALRAALASERPGLGGILPRCAVLVDGARVGDETPLADDVLVDVLPPFAGG</sequence>
<reference evidence="2" key="1">
    <citation type="submission" date="2016-10" db="EMBL/GenBank/DDBJ databases">
        <authorList>
            <person name="Varghese N."/>
            <person name="Submissions S."/>
        </authorList>
    </citation>
    <scope>NUCLEOTIDE SEQUENCE [LARGE SCALE GENOMIC DNA]</scope>
    <source>
        <strain evidence="2">DSM 22002</strain>
    </source>
</reference>
<evidence type="ECO:0000313" key="2">
    <source>
        <dbReference type="Proteomes" id="UP000198822"/>
    </source>
</evidence>
<dbReference type="InterPro" id="IPR012675">
    <property type="entry name" value="Beta-grasp_dom_sf"/>
</dbReference>
<name>A0A1G8GRQ2_9MICO</name>
<dbReference type="Pfam" id="PF02597">
    <property type="entry name" value="ThiS"/>
    <property type="match status" value="1"/>
</dbReference>
<dbReference type="AlphaFoldDB" id="A0A1G8GRQ2"/>
<dbReference type="EMBL" id="LT629695">
    <property type="protein sequence ID" value="SDH97003.1"/>
    <property type="molecule type" value="Genomic_DNA"/>
</dbReference>
<dbReference type="OrthoDB" id="4331766at2"/>
<dbReference type="STRING" id="399736.SAMN04489720_3041"/>